<evidence type="ECO:0000256" key="7">
    <source>
        <dbReference type="ARBA" id="ARBA00023239"/>
    </source>
</evidence>
<keyword evidence="6" id="KW-0238">DNA-binding</keyword>
<dbReference type="InterPro" id="IPR036590">
    <property type="entry name" value="SRAP-like"/>
</dbReference>
<evidence type="ECO:0000256" key="6">
    <source>
        <dbReference type="ARBA" id="ARBA00023125"/>
    </source>
</evidence>
<reference evidence="9" key="1">
    <citation type="journal article" date="2014" name="Int. J. Syst. Evol. Microbiol.">
        <title>Complete genome sequence of Corynebacterium casei LMG S-19264T (=DSM 44701T), isolated from a smear-ripened cheese.</title>
        <authorList>
            <consortium name="US DOE Joint Genome Institute (JGI-PGF)"/>
            <person name="Walter F."/>
            <person name="Albersmeier A."/>
            <person name="Kalinowski J."/>
            <person name="Ruckert C."/>
        </authorList>
    </citation>
    <scope>NUCLEOTIDE SEQUENCE</scope>
    <source>
        <strain evidence="9">JCM 30078</strain>
    </source>
</reference>
<proteinExistence type="inferred from homology"/>
<evidence type="ECO:0000256" key="2">
    <source>
        <dbReference type="ARBA" id="ARBA00022670"/>
    </source>
</evidence>
<evidence type="ECO:0000313" key="10">
    <source>
        <dbReference type="Proteomes" id="UP000635983"/>
    </source>
</evidence>
<name>A0A917V035_9PSED</name>
<dbReference type="GO" id="GO:0006508">
    <property type="term" value="P:proteolysis"/>
    <property type="evidence" value="ECO:0007669"/>
    <property type="project" value="UniProtKB-KW"/>
</dbReference>
<dbReference type="GO" id="GO:0003697">
    <property type="term" value="F:single-stranded DNA binding"/>
    <property type="evidence" value="ECO:0007669"/>
    <property type="project" value="InterPro"/>
</dbReference>
<dbReference type="SUPFAM" id="SSF143081">
    <property type="entry name" value="BB1717-like"/>
    <property type="match status" value="1"/>
</dbReference>
<dbReference type="Proteomes" id="UP000635983">
    <property type="component" value="Unassembled WGS sequence"/>
</dbReference>
<dbReference type="Gene3D" id="3.90.1680.10">
    <property type="entry name" value="SOS response associated peptidase-like"/>
    <property type="match status" value="1"/>
</dbReference>
<evidence type="ECO:0000313" key="9">
    <source>
        <dbReference type="EMBL" id="GGK02256.1"/>
    </source>
</evidence>
<comment type="caution">
    <text evidence="9">The sequence shown here is derived from an EMBL/GenBank/DDBJ whole genome shotgun (WGS) entry which is preliminary data.</text>
</comment>
<sequence>MCGRFTQYRMALEYLEMLKHDLPLDGGFDPEPINRYNVAPRSRVMILFENEKGLRFAKMPWGFEPFWAQGKRPPAINARVETAATSKFFKTAWPNRALVGVDGWYEWVTDPNDPKKKQPYYITLKSGEPMWFAAIGQFDRQGTDVKDGDGFVIITADSDEGMVDIHDRRPVVLSPDEAREWIEPGLSSGRAEQIVRNEGLPVRDFEWKPVSKAVGNVKTDSAELIRPTEDARRLGH</sequence>
<dbReference type="InterPro" id="IPR003738">
    <property type="entry name" value="SRAP"/>
</dbReference>
<keyword evidence="4 8" id="KW-0378">Hydrolase</keyword>
<dbReference type="RefSeq" id="WP_188984458.1">
    <property type="nucleotide sequence ID" value="NZ_BMPO01000007.1"/>
</dbReference>
<dbReference type="GO" id="GO:0016829">
    <property type="term" value="F:lyase activity"/>
    <property type="evidence" value="ECO:0007669"/>
    <property type="project" value="UniProtKB-KW"/>
</dbReference>
<protein>
    <recommendedName>
        <fullName evidence="8">Abasic site processing protein</fullName>
        <ecNumber evidence="8">3.4.-.-</ecNumber>
    </recommendedName>
</protein>
<evidence type="ECO:0000256" key="3">
    <source>
        <dbReference type="ARBA" id="ARBA00022763"/>
    </source>
</evidence>
<gene>
    <name evidence="9" type="ORF">GCM10009304_30050</name>
</gene>
<evidence type="ECO:0000256" key="1">
    <source>
        <dbReference type="ARBA" id="ARBA00008136"/>
    </source>
</evidence>
<dbReference type="EC" id="3.4.-.-" evidence="8"/>
<evidence type="ECO:0000256" key="4">
    <source>
        <dbReference type="ARBA" id="ARBA00022801"/>
    </source>
</evidence>
<dbReference type="GO" id="GO:0008233">
    <property type="term" value="F:peptidase activity"/>
    <property type="evidence" value="ECO:0007669"/>
    <property type="project" value="UniProtKB-KW"/>
</dbReference>
<keyword evidence="7" id="KW-0456">Lyase</keyword>
<keyword evidence="5" id="KW-0190">Covalent protein-DNA linkage</keyword>
<organism evidence="9 10">
    <name type="scientific">Pseudomonas matsuisoli</name>
    <dbReference type="NCBI Taxonomy" id="1515666"/>
    <lineage>
        <taxon>Bacteria</taxon>
        <taxon>Pseudomonadati</taxon>
        <taxon>Pseudomonadota</taxon>
        <taxon>Gammaproteobacteria</taxon>
        <taxon>Pseudomonadales</taxon>
        <taxon>Pseudomonadaceae</taxon>
        <taxon>Pseudomonas</taxon>
    </lineage>
</organism>
<keyword evidence="3" id="KW-0227">DNA damage</keyword>
<reference evidence="9" key="2">
    <citation type="submission" date="2020-09" db="EMBL/GenBank/DDBJ databases">
        <authorList>
            <person name="Sun Q."/>
            <person name="Ohkuma M."/>
        </authorList>
    </citation>
    <scope>NUCLEOTIDE SEQUENCE</scope>
    <source>
        <strain evidence="9">JCM 30078</strain>
    </source>
</reference>
<accession>A0A917V035</accession>
<evidence type="ECO:0000256" key="5">
    <source>
        <dbReference type="ARBA" id="ARBA00023124"/>
    </source>
</evidence>
<evidence type="ECO:0000256" key="8">
    <source>
        <dbReference type="RuleBase" id="RU364100"/>
    </source>
</evidence>
<comment type="similarity">
    <text evidence="1 8">Belongs to the SOS response-associated peptidase family.</text>
</comment>
<dbReference type="GO" id="GO:0106300">
    <property type="term" value="P:protein-DNA covalent cross-linking repair"/>
    <property type="evidence" value="ECO:0007669"/>
    <property type="project" value="InterPro"/>
</dbReference>
<dbReference type="PANTHER" id="PTHR13604">
    <property type="entry name" value="DC12-RELATED"/>
    <property type="match status" value="1"/>
</dbReference>
<dbReference type="Pfam" id="PF02586">
    <property type="entry name" value="SRAP"/>
    <property type="match status" value="1"/>
</dbReference>
<dbReference type="AlphaFoldDB" id="A0A917V035"/>
<keyword evidence="2 8" id="KW-0645">Protease</keyword>
<keyword evidence="10" id="KW-1185">Reference proteome</keyword>
<dbReference type="EMBL" id="BMPO01000007">
    <property type="protein sequence ID" value="GGK02256.1"/>
    <property type="molecule type" value="Genomic_DNA"/>
</dbReference>
<dbReference type="PANTHER" id="PTHR13604:SF0">
    <property type="entry name" value="ABASIC SITE PROCESSING PROTEIN HMCES"/>
    <property type="match status" value="1"/>
</dbReference>